<dbReference type="SUPFAM" id="SSF51735">
    <property type="entry name" value="NAD(P)-binding Rossmann-fold domains"/>
    <property type="match status" value="1"/>
</dbReference>
<dbReference type="SUPFAM" id="SSF48179">
    <property type="entry name" value="6-phosphogluconate dehydrogenase C-terminal domain-like"/>
    <property type="match status" value="1"/>
</dbReference>
<dbReference type="EC" id="1.5.1.2" evidence="4 5"/>
<keyword evidence="4" id="KW-0641">Proline biosynthesis</keyword>
<keyword evidence="9" id="KW-1185">Reference proteome</keyword>
<evidence type="ECO:0000256" key="1">
    <source>
        <dbReference type="ARBA" id="ARBA00005525"/>
    </source>
</evidence>
<proteinExistence type="inferred from homology"/>
<dbReference type="InterPro" id="IPR028939">
    <property type="entry name" value="P5C_Rdtase_cat_N"/>
</dbReference>
<evidence type="ECO:0000259" key="7">
    <source>
        <dbReference type="Pfam" id="PF14748"/>
    </source>
</evidence>
<comment type="similarity">
    <text evidence="1 4">Belongs to the pyrroline-5-carboxylate reductase family.</text>
</comment>
<evidence type="ECO:0000256" key="2">
    <source>
        <dbReference type="ARBA" id="ARBA00022857"/>
    </source>
</evidence>
<sequence length="272" mass="29000">MDAKRIAFIGAGNMAHALIAGIVKSGYHAKQIIASDPNQAQLDSLAAQYGIETTQNNHQAVEQADVVVLAVKPQLMAEVCQPLAAIEMGDKLVISIAAGISVSRLNAIFATELKLVRVMPNTPALLGEGMSGLFASANTQADERTFAEKLLQAVGKTCWVQEESEINTIIAASGSAPAYFFLFMEAMQKAAMAKGLDQNTARLLVQQSALGAAKMVIENPQTDIATLREQVTSKGGTTAEALRVFAEQQLEQTVAEAMQAAYDRGQAMEQLF</sequence>
<feature type="domain" description="Pyrroline-5-carboxylate reductase catalytic N-terminal" evidence="6">
    <location>
        <begin position="5"/>
        <end position="99"/>
    </location>
</feature>
<evidence type="ECO:0000313" key="9">
    <source>
        <dbReference type="Proteomes" id="UP000838672"/>
    </source>
</evidence>
<comment type="pathway">
    <text evidence="4">Amino-acid biosynthesis; L-proline biosynthesis; L-proline from L-glutamate 5-semialdehyde: step 1/1.</text>
</comment>
<comment type="catalytic activity">
    <reaction evidence="4">
        <text>L-proline + NAD(+) = (S)-1-pyrroline-5-carboxylate + NADH + 2 H(+)</text>
        <dbReference type="Rhea" id="RHEA:14105"/>
        <dbReference type="ChEBI" id="CHEBI:15378"/>
        <dbReference type="ChEBI" id="CHEBI:17388"/>
        <dbReference type="ChEBI" id="CHEBI:57540"/>
        <dbReference type="ChEBI" id="CHEBI:57945"/>
        <dbReference type="ChEBI" id="CHEBI:60039"/>
        <dbReference type="EC" id="1.5.1.2"/>
    </reaction>
</comment>
<comment type="subcellular location">
    <subcellularLocation>
        <location evidence="4">Cytoplasm</location>
    </subcellularLocation>
</comment>
<dbReference type="GO" id="GO:0004735">
    <property type="term" value="F:pyrroline-5-carboxylate reductase activity"/>
    <property type="evidence" value="ECO:0007669"/>
    <property type="project" value="UniProtKB-EC"/>
</dbReference>
<dbReference type="Pfam" id="PF03807">
    <property type="entry name" value="F420_oxidored"/>
    <property type="match status" value="1"/>
</dbReference>
<keyword evidence="4" id="KW-0028">Amino-acid biosynthesis</keyword>
<dbReference type="HAMAP" id="MF_01925">
    <property type="entry name" value="P5C_reductase"/>
    <property type="match status" value="1"/>
</dbReference>
<evidence type="ECO:0000259" key="6">
    <source>
        <dbReference type="Pfam" id="PF03807"/>
    </source>
</evidence>
<dbReference type="Proteomes" id="UP000838672">
    <property type="component" value="Unassembled WGS sequence"/>
</dbReference>
<evidence type="ECO:0000256" key="5">
    <source>
        <dbReference type="NCBIfam" id="TIGR00112"/>
    </source>
</evidence>
<evidence type="ECO:0000256" key="3">
    <source>
        <dbReference type="ARBA" id="ARBA00023002"/>
    </source>
</evidence>
<dbReference type="InterPro" id="IPR008927">
    <property type="entry name" value="6-PGluconate_DH-like_C_sf"/>
</dbReference>
<gene>
    <name evidence="4 8" type="primary">proC</name>
    <name evidence="8" type="ORF">VST7929_00435</name>
</gene>
<dbReference type="EMBL" id="CAKLDI010000001">
    <property type="protein sequence ID" value="CAH0532596.1"/>
    <property type="molecule type" value="Genomic_DNA"/>
</dbReference>
<comment type="caution">
    <text evidence="8">The sequence shown here is derived from an EMBL/GenBank/DDBJ whole genome shotgun (WGS) entry which is preliminary data.</text>
</comment>
<dbReference type="Gene3D" id="1.10.3730.10">
    <property type="entry name" value="ProC C-terminal domain-like"/>
    <property type="match status" value="1"/>
</dbReference>
<keyword evidence="3 4" id="KW-0560">Oxidoreductase</keyword>
<protein>
    <recommendedName>
        <fullName evidence="4 5">Pyrroline-5-carboxylate reductase</fullName>
        <shortName evidence="4">P5C reductase</shortName>
        <shortName evidence="4">P5CR</shortName>
        <ecNumber evidence="4 5">1.5.1.2</ecNumber>
    </recommendedName>
    <alternativeName>
        <fullName evidence="4">PCA reductase</fullName>
    </alternativeName>
</protein>
<dbReference type="NCBIfam" id="TIGR00112">
    <property type="entry name" value="proC"/>
    <property type="match status" value="1"/>
</dbReference>
<dbReference type="InterPro" id="IPR000304">
    <property type="entry name" value="Pyrroline-COOH_reductase"/>
</dbReference>
<dbReference type="RefSeq" id="WP_237464531.1">
    <property type="nucleotide sequence ID" value="NZ_CAKLDI010000001.1"/>
</dbReference>
<feature type="domain" description="Pyrroline-5-carboxylate reductase dimerisation" evidence="7">
    <location>
        <begin position="163"/>
        <end position="268"/>
    </location>
</feature>
<comment type="catalytic activity">
    <reaction evidence="4">
        <text>L-proline + NADP(+) = (S)-1-pyrroline-5-carboxylate + NADPH + 2 H(+)</text>
        <dbReference type="Rhea" id="RHEA:14109"/>
        <dbReference type="ChEBI" id="CHEBI:15378"/>
        <dbReference type="ChEBI" id="CHEBI:17388"/>
        <dbReference type="ChEBI" id="CHEBI:57783"/>
        <dbReference type="ChEBI" id="CHEBI:58349"/>
        <dbReference type="ChEBI" id="CHEBI:60039"/>
        <dbReference type="EC" id="1.5.1.2"/>
    </reaction>
</comment>
<evidence type="ECO:0000256" key="4">
    <source>
        <dbReference type="HAMAP-Rule" id="MF_01925"/>
    </source>
</evidence>
<comment type="function">
    <text evidence="4">Catalyzes the reduction of 1-pyrroline-5-carboxylate (PCA) to L-proline.</text>
</comment>
<dbReference type="PANTHER" id="PTHR11645">
    <property type="entry name" value="PYRROLINE-5-CARBOXYLATE REDUCTASE"/>
    <property type="match status" value="1"/>
</dbReference>
<dbReference type="PIRSF" id="PIRSF000193">
    <property type="entry name" value="Pyrrol-5-carb_rd"/>
    <property type="match status" value="1"/>
</dbReference>
<dbReference type="Gene3D" id="3.40.50.720">
    <property type="entry name" value="NAD(P)-binding Rossmann-like Domain"/>
    <property type="match status" value="1"/>
</dbReference>
<dbReference type="InterPro" id="IPR036291">
    <property type="entry name" value="NAD(P)-bd_dom_sf"/>
</dbReference>
<name>A0ABN8DN95_9VIBR</name>
<keyword evidence="2 4" id="KW-0521">NADP</keyword>
<reference evidence="8" key="1">
    <citation type="submission" date="2021-11" db="EMBL/GenBank/DDBJ databases">
        <authorList>
            <person name="Rodrigo-Torres L."/>
            <person name="Arahal R. D."/>
            <person name="Lucena T."/>
        </authorList>
    </citation>
    <scope>NUCLEOTIDE SEQUENCE</scope>
    <source>
        <strain evidence="8">CECT 7929</strain>
    </source>
</reference>
<keyword evidence="4" id="KW-0963">Cytoplasm</keyword>
<evidence type="ECO:0000313" key="8">
    <source>
        <dbReference type="EMBL" id="CAH0532596.1"/>
    </source>
</evidence>
<accession>A0ABN8DN95</accession>
<dbReference type="InterPro" id="IPR029036">
    <property type="entry name" value="P5CR_dimer"/>
</dbReference>
<dbReference type="Pfam" id="PF14748">
    <property type="entry name" value="P5CR_dimer"/>
    <property type="match status" value="1"/>
</dbReference>
<organism evidence="8 9">
    <name type="scientific">Vibrio stylophorae</name>
    <dbReference type="NCBI Taxonomy" id="659351"/>
    <lineage>
        <taxon>Bacteria</taxon>
        <taxon>Pseudomonadati</taxon>
        <taxon>Pseudomonadota</taxon>
        <taxon>Gammaproteobacteria</taxon>
        <taxon>Vibrionales</taxon>
        <taxon>Vibrionaceae</taxon>
        <taxon>Vibrio</taxon>
    </lineage>
</organism>
<dbReference type="PANTHER" id="PTHR11645:SF0">
    <property type="entry name" value="PYRROLINE-5-CARBOXYLATE REDUCTASE 3"/>
    <property type="match status" value="1"/>
</dbReference>